<dbReference type="OrthoDB" id="2384350at2759"/>
<proteinExistence type="predicted"/>
<dbReference type="AlphaFoldDB" id="L8E6U2"/>
<dbReference type="ChiTaRS" id="ANKRD31">
    <property type="organism name" value="human"/>
</dbReference>
<protein>
    <submittedName>
        <fullName evidence="1">Alternative protein ANKRD31</fullName>
    </submittedName>
</protein>
<reference evidence="1" key="1">
    <citation type="journal article" date="2013" name="PLoS ONE">
        <title>Direct detection of alternative open reading frames translation products in human significantly expands the proteome.</title>
        <authorList>
            <person name="Vanderperre B."/>
            <person name="Lucier J.-F."/>
            <person name="Motard J."/>
            <person name="Tremblay G."/>
            <person name="Vanderperre S."/>
            <person name="Wisztorski M."/>
            <person name="Salzet M."/>
            <person name="Boisvert F.-M."/>
            <person name="Roucou X."/>
        </authorList>
    </citation>
    <scope>NUCLEOTIDE SEQUENCE</scope>
</reference>
<sequence>MLPIHQILFVIRTFPIMIPKEETEKQVPSNHLQGHQNLWHIKGLLS</sequence>
<accession>L8E6U2</accession>
<organism evidence="1">
    <name type="scientific">Homo sapiens</name>
    <name type="common">Human</name>
    <dbReference type="NCBI Taxonomy" id="9606"/>
    <lineage>
        <taxon>Eukaryota</taxon>
        <taxon>Metazoa</taxon>
        <taxon>Chordata</taxon>
        <taxon>Craniata</taxon>
        <taxon>Vertebrata</taxon>
        <taxon>Euteleostomi</taxon>
        <taxon>Mammalia</taxon>
        <taxon>Eutheria</taxon>
        <taxon>Euarchontoglires</taxon>
        <taxon>Primates</taxon>
        <taxon>Haplorrhini</taxon>
        <taxon>Catarrhini</taxon>
        <taxon>Hominidae</taxon>
        <taxon>Homo</taxon>
    </lineage>
</organism>
<evidence type="ECO:0000313" key="1">
    <source>
        <dbReference type="EMBL" id="CCQ42960.1"/>
    </source>
</evidence>
<dbReference type="EMBL" id="HF583463">
    <property type="protein sequence ID" value="CCQ42960.1"/>
    <property type="molecule type" value="Genomic_DNA"/>
</dbReference>
<gene>
    <name evidence="1" type="primary">ANKRD31</name>
</gene>
<name>L8E6U2_HUMAN</name>